<protein>
    <submittedName>
        <fullName evidence="2">DNA-binding transcriptional regulator, MarR family</fullName>
    </submittedName>
</protein>
<dbReference type="InterPro" id="IPR039422">
    <property type="entry name" value="MarR/SlyA-like"/>
</dbReference>
<dbReference type="PROSITE" id="PS50995">
    <property type="entry name" value="HTH_MARR_2"/>
    <property type="match status" value="1"/>
</dbReference>
<dbReference type="PANTHER" id="PTHR33164:SF43">
    <property type="entry name" value="HTH-TYPE TRANSCRIPTIONAL REPRESSOR YETL"/>
    <property type="match status" value="1"/>
</dbReference>
<dbReference type="GO" id="GO:0003677">
    <property type="term" value="F:DNA binding"/>
    <property type="evidence" value="ECO:0007669"/>
    <property type="project" value="UniProtKB-KW"/>
</dbReference>
<proteinExistence type="predicted"/>
<dbReference type="GO" id="GO:0003700">
    <property type="term" value="F:DNA-binding transcription factor activity"/>
    <property type="evidence" value="ECO:0007669"/>
    <property type="project" value="InterPro"/>
</dbReference>
<organism evidence="2 3">
    <name type="scientific">Kibdelosporangium aridum</name>
    <dbReference type="NCBI Taxonomy" id="2030"/>
    <lineage>
        <taxon>Bacteria</taxon>
        <taxon>Bacillati</taxon>
        <taxon>Actinomycetota</taxon>
        <taxon>Actinomycetes</taxon>
        <taxon>Pseudonocardiales</taxon>
        <taxon>Pseudonocardiaceae</taxon>
        <taxon>Kibdelosporangium</taxon>
    </lineage>
</organism>
<name>A0A1W2FL85_KIBAR</name>
<accession>A0A1W2FL85</accession>
<evidence type="ECO:0000259" key="1">
    <source>
        <dbReference type="PROSITE" id="PS50995"/>
    </source>
</evidence>
<keyword evidence="2" id="KW-0238">DNA-binding</keyword>
<dbReference type="SMART" id="SM00347">
    <property type="entry name" value="HTH_MARR"/>
    <property type="match status" value="1"/>
</dbReference>
<dbReference type="Pfam" id="PF12802">
    <property type="entry name" value="MarR_2"/>
    <property type="match status" value="1"/>
</dbReference>
<feature type="domain" description="HTH marR-type" evidence="1">
    <location>
        <begin position="25"/>
        <end position="158"/>
    </location>
</feature>
<dbReference type="Gene3D" id="1.10.10.10">
    <property type="entry name" value="Winged helix-like DNA-binding domain superfamily/Winged helix DNA-binding domain"/>
    <property type="match status" value="1"/>
</dbReference>
<evidence type="ECO:0000313" key="3">
    <source>
        <dbReference type="Proteomes" id="UP000192674"/>
    </source>
</evidence>
<keyword evidence="3" id="KW-1185">Reference proteome</keyword>
<dbReference type="InterPro" id="IPR036390">
    <property type="entry name" value="WH_DNA-bd_sf"/>
</dbReference>
<gene>
    <name evidence="2" type="ORF">SAMN05661093_07567</name>
</gene>
<dbReference type="InterPro" id="IPR036388">
    <property type="entry name" value="WH-like_DNA-bd_sf"/>
</dbReference>
<dbReference type="SUPFAM" id="SSF46785">
    <property type="entry name" value="Winged helix' DNA-binding domain"/>
    <property type="match status" value="1"/>
</dbReference>
<dbReference type="EMBL" id="FWXV01000008">
    <property type="protein sequence ID" value="SMD22701.1"/>
    <property type="molecule type" value="Genomic_DNA"/>
</dbReference>
<evidence type="ECO:0000313" key="2">
    <source>
        <dbReference type="EMBL" id="SMD22701.1"/>
    </source>
</evidence>
<dbReference type="GO" id="GO:0006950">
    <property type="term" value="P:response to stress"/>
    <property type="evidence" value="ECO:0007669"/>
    <property type="project" value="TreeGrafter"/>
</dbReference>
<reference evidence="2 3" key="1">
    <citation type="submission" date="2017-04" db="EMBL/GenBank/DDBJ databases">
        <authorList>
            <person name="Afonso C.L."/>
            <person name="Miller P.J."/>
            <person name="Scott M.A."/>
            <person name="Spackman E."/>
            <person name="Goraichik I."/>
            <person name="Dimitrov K.M."/>
            <person name="Suarez D.L."/>
            <person name="Swayne D.E."/>
        </authorList>
    </citation>
    <scope>NUCLEOTIDE SEQUENCE [LARGE SCALE GENOMIC DNA]</scope>
    <source>
        <strain evidence="2 3">DSM 43828</strain>
    </source>
</reference>
<dbReference type="Proteomes" id="UP000192674">
    <property type="component" value="Unassembled WGS sequence"/>
</dbReference>
<dbReference type="PANTHER" id="PTHR33164">
    <property type="entry name" value="TRANSCRIPTIONAL REGULATOR, MARR FAMILY"/>
    <property type="match status" value="1"/>
</dbReference>
<dbReference type="InterPro" id="IPR000835">
    <property type="entry name" value="HTH_MarR-typ"/>
</dbReference>
<dbReference type="AlphaFoldDB" id="A0A1W2FL85"/>
<sequence>MTRFLIYSAGMSNANRVLRDRQAARPSLLYAIKQVELVVRAHLDELLKPSGVTALQYTALTVLQRRDGLSSSAELARNSFVTPQAMADLVAGLERRGLIRRDRDPHNRRRLLLSLTDAGRVLLAEHESAVRALEEQMVTELNLTEREAFADYLNRCRAALAVDPPH</sequence>